<organism evidence="2 3">
    <name type="scientific">Anaeromyxobacter oryzae</name>
    <dbReference type="NCBI Taxonomy" id="2918170"/>
    <lineage>
        <taxon>Bacteria</taxon>
        <taxon>Pseudomonadati</taxon>
        <taxon>Myxococcota</taxon>
        <taxon>Myxococcia</taxon>
        <taxon>Myxococcales</taxon>
        <taxon>Cystobacterineae</taxon>
        <taxon>Anaeromyxobacteraceae</taxon>
        <taxon>Anaeromyxobacter</taxon>
    </lineage>
</organism>
<dbReference type="InterPro" id="IPR052920">
    <property type="entry name" value="DNA-binding_regulatory"/>
</dbReference>
<dbReference type="InterPro" id="IPR029058">
    <property type="entry name" value="AB_hydrolase_fold"/>
</dbReference>
<dbReference type="InterPro" id="IPR000073">
    <property type="entry name" value="AB_hydrolase_1"/>
</dbReference>
<dbReference type="Pfam" id="PF00561">
    <property type="entry name" value="Abhydrolase_1"/>
    <property type="match status" value="1"/>
</dbReference>
<dbReference type="EMBL" id="AP025591">
    <property type="protein sequence ID" value="BDG02209.1"/>
    <property type="molecule type" value="Genomic_DNA"/>
</dbReference>
<reference evidence="3" key="1">
    <citation type="journal article" date="2022" name="Int. J. Syst. Evol. Microbiol.">
        <title>Anaeromyxobacter oryzae sp. nov., Anaeromyxobacter diazotrophicus sp. nov. and Anaeromyxobacter paludicola sp. nov., isolated from paddy soils.</title>
        <authorList>
            <person name="Itoh H."/>
            <person name="Xu Z."/>
            <person name="Mise K."/>
            <person name="Masuda Y."/>
            <person name="Ushijima N."/>
            <person name="Hayakawa C."/>
            <person name="Shiratori Y."/>
            <person name="Senoo K."/>
        </authorList>
    </citation>
    <scope>NUCLEOTIDE SEQUENCE [LARGE SCALE GENOMIC DNA]</scope>
    <source>
        <strain evidence="3">Red232</strain>
    </source>
</reference>
<protein>
    <submittedName>
        <fullName evidence="2">Esterase</fullName>
    </submittedName>
</protein>
<evidence type="ECO:0000313" key="2">
    <source>
        <dbReference type="EMBL" id="BDG02209.1"/>
    </source>
</evidence>
<name>A0ABM7WRY2_9BACT</name>
<evidence type="ECO:0000259" key="1">
    <source>
        <dbReference type="Pfam" id="PF00561"/>
    </source>
</evidence>
<proteinExistence type="predicted"/>
<dbReference type="PANTHER" id="PTHR43358">
    <property type="entry name" value="ALPHA/BETA-HYDROLASE"/>
    <property type="match status" value="1"/>
</dbReference>
<dbReference type="PANTHER" id="PTHR43358:SF4">
    <property type="entry name" value="ALPHA_BETA HYDROLASE FOLD-1 DOMAIN-CONTAINING PROTEIN"/>
    <property type="match status" value="1"/>
</dbReference>
<gene>
    <name evidence="2" type="ORF">AMOR_12050</name>
</gene>
<dbReference type="SUPFAM" id="SSF53474">
    <property type="entry name" value="alpha/beta-Hydrolases"/>
    <property type="match status" value="1"/>
</dbReference>
<sequence length="307" mass="32081">MPLPSVSTTSRSPLARPAVLAVILGFLLVQCATAGVPGGSLALPPPDLRASAVSLRSGSGSTIDGWFSRGRAGAGAVLLLHGIGASRLDMVGRARFLEAAGYSVLLIDFRGHGESGDAQPTYGALESRDARAALAFLRTVLPDERIGVIGVSMGGAAALLGPAPLAVDALVLESVYPTIRDAVRDRLRAWLGPLGGALVPGAMAWLFPRSGVTPEQLRPIDRIAQETAPVFVLAGTADRYTTLDESRALFDAAPEPKAFWAVEGAAHVDLHAFTPAEYEARVGAFLADHLRRGREGLARDEARGAPR</sequence>
<dbReference type="Gene3D" id="3.40.50.1820">
    <property type="entry name" value="alpha/beta hydrolase"/>
    <property type="match status" value="1"/>
</dbReference>
<keyword evidence="3" id="KW-1185">Reference proteome</keyword>
<dbReference type="RefSeq" id="WP_248359630.1">
    <property type="nucleotide sequence ID" value="NZ_AP025591.1"/>
</dbReference>
<dbReference type="Proteomes" id="UP001162891">
    <property type="component" value="Chromosome"/>
</dbReference>
<evidence type="ECO:0000313" key="3">
    <source>
        <dbReference type="Proteomes" id="UP001162891"/>
    </source>
</evidence>
<accession>A0ABM7WRY2</accession>
<feature type="domain" description="AB hydrolase-1" evidence="1">
    <location>
        <begin position="76"/>
        <end position="175"/>
    </location>
</feature>